<sequence>LLGFFMGATLTGALGWYGFLDDYMYASRTLLESVEDLEASTRKVRDYARKIEKVESTLRRLEDQAITQTTLEEMRKELR</sequence>
<feature type="non-terminal residue" evidence="2">
    <location>
        <position position="1"/>
    </location>
</feature>
<dbReference type="OrthoDB" id="5331396at2759"/>
<organism evidence="2 3">
    <name type="scientific">Syncephalis pseudoplumigaleata</name>
    <dbReference type="NCBI Taxonomy" id="1712513"/>
    <lineage>
        <taxon>Eukaryota</taxon>
        <taxon>Fungi</taxon>
        <taxon>Fungi incertae sedis</taxon>
        <taxon>Zoopagomycota</taxon>
        <taxon>Zoopagomycotina</taxon>
        <taxon>Zoopagomycetes</taxon>
        <taxon>Zoopagales</taxon>
        <taxon>Piptocephalidaceae</taxon>
        <taxon>Syncephalis</taxon>
    </lineage>
</organism>
<feature type="non-terminal residue" evidence="2">
    <location>
        <position position="79"/>
    </location>
</feature>
<dbReference type="Proteomes" id="UP000278143">
    <property type="component" value="Unassembled WGS sequence"/>
</dbReference>
<feature type="coiled-coil region" evidence="1">
    <location>
        <begin position="37"/>
        <end position="64"/>
    </location>
</feature>
<protein>
    <submittedName>
        <fullName evidence="2">Uncharacterized protein</fullName>
    </submittedName>
</protein>
<accession>A0A4V1J0W0</accession>
<proteinExistence type="predicted"/>
<dbReference type="PANTHER" id="PTHR37849:SF1">
    <property type="entry name" value="YALI0E11605P"/>
    <property type="match status" value="1"/>
</dbReference>
<dbReference type="EMBL" id="KZ991491">
    <property type="protein sequence ID" value="RKP22929.1"/>
    <property type="molecule type" value="Genomic_DNA"/>
</dbReference>
<evidence type="ECO:0000256" key="1">
    <source>
        <dbReference type="SAM" id="Coils"/>
    </source>
</evidence>
<reference evidence="3" key="1">
    <citation type="journal article" date="2018" name="Nat. Microbiol.">
        <title>Leveraging single-cell genomics to expand the fungal tree of life.</title>
        <authorList>
            <person name="Ahrendt S.R."/>
            <person name="Quandt C.A."/>
            <person name="Ciobanu D."/>
            <person name="Clum A."/>
            <person name="Salamov A."/>
            <person name="Andreopoulos B."/>
            <person name="Cheng J.F."/>
            <person name="Woyke T."/>
            <person name="Pelin A."/>
            <person name="Henrissat B."/>
            <person name="Reynolds N.K."/>
            <person name="Benny G.L."/>
            <person name="Smith M.E."/>
            <person name="James T.Y."/>
            <person name="Grigoriev I.V."/>
        </authorList>
    </citation>
    <scope>NUCLEOTIDE SEQUENCE [LARGE SCALE GENOMIC DNA]</scope>
    <source>
        <strain evidence="3">Benny S71-1</strain>
    </source>
</reference>
<name>A0A4V1J0W0_9FUNG</name>
<evidence type="ECO:0000313" key="2">
    <source>
        <dbReference type="EMBL" id="RKP22929.1"/>
    </source>
</evidence>
<keyword evidence="1" id="KW-0175">Coiled coil</keyword>
<keyword evidence="3" id="KW-1185">Reference proteome</keyword>
<gene>
    <name evidence="2" type="ORF">SYNPS1DRAFT_3988</name>
</gene>
<dbReference type="AlphaFoldDB" id="A0A4V1J0W0"/>
<evidence type="ECO:0000313" key="3">
    <source>
        <dbReference type="Proteomes" id="UP000278143"/>
    </source>
</evidence>
<dbReference type="PANTHER" id="PTHR37849">
    <property type="entry name" value="YALI0E11605P"/>
    <property type="match status" value="1"/>
</dbReference>